<sequence length="469" mass="50558">MVGADQTSLAGARVTVMGLARSGVAACRLLQEVGARVTVSDRKEPGELQSALGDIDLGAVQVTVGPSYESSLEGADLVVISPGVPYRMEALERVRRRGVGVISELELASRFLAAPMLAVTGTNGKSTTVTLIGKILAEQGKRVFVGGNLGTALSDAAWAAVKAKKEGRADPFDYLVVEVSSFQLETVDRFHPWIAGILNVTVDHQDRYDSLDDYLEAKARIFENQSPEDYALLNLDDPRVSRLGGRIRSRRIGFTRAGTLGLGADQGTFLDGDTIVTTVTGSRQTICRTREIRMLGSHNVENVMAASTYAALCGCSPDVIRKTVTAFPGLEHALEFVRERRGVRFVNDSKGTNVDATLKALEGIDHPIWLIAGGRDKGGDFSRLTDAVRRRVTHAILIGEAAPVLRQAWHGAVKMSEAGSLREAVQYAARESSAGDVVLLSPACASFDMFRDYQDRGRQFKEVVLSLPA</sequence>
<dbReference type="InterPro" id="IPR004101">
    <property type="entry name" value="Mur_ligase_C"/>
</dbReference>
<evidence type="ECO:0000256" key="3">
    <source>
        <dbReference type="ARBA" id="ARBA00022490"/>
    </source>
</evidence>
<dbReference type="InterPro" id="IPR018109">
    <property type="entry name" value="Folylpolyglutamate_synth_CS"/>
</dbReference>
<evidence type="ECO:0000256" key="6">
    <source>
        <dbReference type="ARBA" id="ARBA00022741"/>
    </source>
</evidence>
<keyword evidence="14" id="KW-1185">Reference proteome</keyword>
<organism evidence="13 14">
    <name type="scientific">Nitrospira japonica</name>
    <dbReference type="NCBI Taxonomy" id="1325564"/>
    <lineage>
        <taxon>Bacteria</taxon>
        <taxon>Pseudomonadati</taxon>
        <taxon>Nitrospirota</taxon>
        <taxon>Nitrospiria</taxon>
        <taxon>Nitrospirales</taxon>
        <taxon>Nitrospiraceae</taxon>
        <taxon>Nitrospira</taxon>
    </lineage>
</organism>
<comment type="similarity">
    <text evidence="9">Belongs to the MurCDEF family.</text>
</comment>
<keyword evidence="4 9" id="KW-0436">Ligase</keyword>
<comment type="subcellular location">
    <subcellularLocation>
        <location evidence="1 9 10">Cytoplasm</location>
    </subcellularLocation>
</comment>
<evidence type="ECO:0000256" key="5">
    <source>
        <dbReference type="ARBA" id="ARBA00022618"/>
    </source>
</evidence>
<evidence type="ECO:0000313" key="13">
    <source>
        <dbReference type="EMBL" id="SLM47903.1"/>
    </source>
</evidence>
<dbReference type="PANTHER" id="PTHR43692">
    <property type="entry name" value="UDP-N-ACETYLMURAMOYLALANINE--D-GLUTAMATE LIGASE"/>
    <property type="match status" value="1"/>
</dbReference>
<dbReference type="Pfam" id="PF08245">
    <property type="entry name" value="Mur_ligase_M"/>
    <property type="match status" value="1"/>
</dbReference>
<dbReference type="PANTHER" id="PTHR43692:SF1">
    <property type="entry name" value="UDP-N-ACETYLMURAMOYLALANINE--D-GLUTAMATE LIGASE"/>
    <property type="match status" value="1"/>
</dbReference>
<dbReference type="GO" id="GO:0005737">
    <property type="term" value="C:cytoplasm"/>
    <property type="evidence" value="ECO:0007669"/>
    <property type="project" value="UniProtKB-SubCell"/>
</dbReference>
<evidence type="ECO:0000256" key="2">
    <source>
        <dbReference type="ARBA" id="ARBA00004752"/>
    </source>
</evidence>
<evidence type="ECO:0000256" key="10">
    <source>
        <dbReference type="RuleBase" id="RU003664"/>
    </source>
</evidence>
<evidence type="ECO:0000256" key="1">
    <source>
        <dbReference type="ARBA" id="ARBA00004496"/>
    </source>
</evidence>
<gene>
    <name evidence="9 13" type="primary">murD</name>
    <name evidence="13" type="ORF">NSJP_1731</name>
</gene>
<evidence type="ECO:0000313" key="14">
    <source>
        <dbReference type="Proteomes" id="UP000192042"/>
    </source>
</evidence>
<dbReference type="Pfam" id="PF21799">
    <property type="entry name" value="MurD-like_N"/>
    <property type="match status" value="1"/>
</dbReference>
<dbReference type="SUPFAM" id="SSF53244">
    <property type="entry name" value="MurD-like peptide ligases, peptide-binding domain"/>
    <property type="match status" value="1"/>
</dbReference>
<dbReference type="GO" id="GO:0009252">
    <property type="term" value="P:peptidoglycan biosynthetic process"/>
    <property type="evidence" value="ECO:0007669"/>
    <property type="project" value="UniProtKB-UniRule"/>
</dbReference>
<dbReference type="GO" id="GO:0004326">
    <property type="term" value="F:tetrahydrofolylpolyglutamate synthase activity"/>
    <property type="evidence" value="ECO:0007669"/>
    <property type="project" value="InterPro"/>
</dbReference>
<reference evidence="13" key="1">
    <citation type="submission" date="2017-03" db="EMBL/GenBank/DDBJ databases">
        <authorList>
            <person name="Afonso C.L."/>
            <person name="Miller P.J."/>
            <person name="Scott M.A."/>
            <person name="Spackman E."/>
            <person name="Goraichik I."/>
            <person name="Dimitrov K.M."/>
            <person name="Suarez D.L."/>
            <person name="Swayne D.E."/>
        </authorList>
    </citation>
    <scope>NUCLEOTIDE SEQUENCE [LARGE SCALE GENOMIC DNA]</scope>
    <source>
        <strain evidence="13">Genome sequencing of Nitrospira japonica strain NJ11</strain>
    </source>
</reference>
<keyword evidence="9 10" id="KW-0133">Cell shape</keyword>
<dbReference type="OrthoDB" id="9809796at2"/>
<dbReference type="AlphaFoldDB" id="A0A1W1I502"/>
<dbReference type="UniPathway" id="UPA00219"/>
<dbReference type="GO" id="GO:0071555">
    <property type="term" value="P:cell wall organization"/>
    <property type="evidence" value="ECO:0007669"/>
    <property type="project" value="UniProtKB-KW"/>
</dbReference>
<keyword evidence="8 9" id="KW-0131">Cell cycle</keyword>
<dbReference type="KEGG" id="nja:NSJP_1731"/>
<dbReference type="Gene3D" id="3.90.190.20">
    <property type="entry name" value="Mur ligase, C-terminal domain"/>
    <property type="match status" value="1"/>
</dbReference>
<evidence type="ECO:0000256" key="9">
    <source>
        <dbReference type="HAMAP-Rule" id="MF_00639"/>
    </source>
</evidence>
<dbReference type="GO" id="GO:0051301">
    <property type="term" value="P:cell division"/>
    <property type="evidence" value="ECO:0007669"/>
    <property type="project" value="UniProtKB-KW"/>
</dbReference>
<proteinExistence type="inferred from homology"/>
<comment type="pathway">
    <text evidence="2 9 10">Cell wall biogenesis; peptidoglycan biosynthesis.</text>
</comment>
<dbReference type="InterPro" id="IPR036615">
    <property type="entry name" value="Mur_ligase_C_dom_sf"/>
</dbReference>
<dbReference type="GO" id="GO:0008360">
    <property type="term" value="P:regulation of cell shape"/>
    <property type="evidence" value="ECO:0007669"/>
    <property type="project" value="UniProtKB-KW"/>
</dbReference>
<dbReference type="Pfam" id="PF02875">
    <property type="entry name" value="Mur_ligase_C"/>
    <property type="match status" value="1"/>
</dbReference>
<dbReference type="PROSITE" id="PS01011">
    <property type="entry name" value="FOLYLPOLYGLU_SYNT_1"/>
    <property type="match status" value="1"/>
</dbReference>
<dbReference type="Gene3D" id="3.40.50.720">
    <property type="entry name" value="NAD(P)-binding Rossmann-like Domain"/>
    <property type="match status" value="1"/>
</dbReference>
<comment type="catalytic activity">
    <reaction evidence="9 10">
        <text>UDP-N-acetyl-alpha-D-muramoyl-L-alanine + D-glutamate + ATP = UDP-N-acetyl-alpha-D-muramoyl-L-alanyl-D-glutamate + ADP + phosphate + H(+)</text>
        <dbReference type="Rhea" id="RHEA:16429"/>
        <dbReference type="ChEBI" id="CHEBI:15378"/>
        <dbReference type="ChEBI" id="CHEBI:29986"/>
        <dbReference type="ChEBI" id="CHEBI:30616"/>
        <dbReference type="ChEBI" id="CHEBI:43474"/>
        <dbReference type="ChEBI" id="CHEBI:83898"/>
        <dbReference type="ChEBI" id="CHEBI:83900"/>
        <dbReference type="ChEBI" id="CHEBI:456216"/>
        <dbReference type="EC" id="6.3.2.9"/>
    </reaction>
</comment>
<dbReference type="NCBIfam" id="TIGR01087">
    <property type="entry name" value="murD"/>
    <property type="match status" value="1"/>
</dbReference>
<keyword evidence="9 10" id="KW-0573">Peptidoglycan synthesis</keyword>
<feature type="domain" description="Mur ligase C-terminal" evidence="11">
    <location>
        <begin position="334"/>
        <end position="444"/>
    </location>
</feature>
<dbReference type="Gene3D" id="3.40.1190.10">
    <property type="entry name" value="Mur-like, catalytic domain"/>
    <property type="match status" value="1"/>
</dbReference>
<dbReference type="HAMAP" id="MF_00639">
    <property type="entry name" value="MurD"/>
    <property type="match status" value="1"/>
</dbReference>
<dbReference type="EMBL" id="LT828648">
    <property type="protein sequence ID" value="SLM47903.1"/>
    <property type="molecule type" value="Genomic_DNA"/>
</dbReference>
<comment type="function">
    <text evidence="9 10">Cell wall formation. Catalyzes the addition of glutamate to the nucleotide precursor UDP-N-acetylmuramoyl-L-alanine (UMA).</text>
</comment>
<keyword evidence="5 9" id="KW-0132">Cell division</keyword>
<protein>
    <recommendedName>
        <fullName evidence="9 10">UDP-N-acetylmuramoylalanine--D-glutamate ligase</fullName>
        <ecNumber evidence="9 10">6.3.2.9</ecNumber>
    </recommendedName>
    <alternativeName>
        <fullName evidence="9">D-glutamic acid-adding enzyme</fullName>
    </alternativeName>
    <alternativeName>
        <fullName evidence="9">UDP-N-acetylmuramoyl-L-alanyl-D-glutamate synthetase</fullName>
    </alternativeName>
</protein>
<evidence type="ECO:0000256" key="8">
    <source>
        <dbReference type="ARBA" id="ARBA00023306"/>
    </source>
</evidence>
<feature type="binding site" evidence="9">
    <location>
        <begin position="121"/>
        <end position="127"/>
    </location>
    <ligand>
        <name>ATP</name>
        <dbReference type="ChEBI" id="CHEBI:30616"/>
    </ligand>
</feature>
<evidence type="ECO:0000256" key="7">
    <source>
        <dbReference type="ARBA" id="ARBA00022840"/>
    </source>
</evidence>
<name>A0A1W1I502_9BACT</name>
<evidence type="ECO:0000259" key="11">
    <source>
        <dbReference type="Pfam" id="PF02875"/>
    </source>
</evidence>
<dbReference type="GO" id="GO:0005524">
    <property type="term" value="F:ATP binding"/>
    <property type="evidence" value="ECO:0007669"/>
    <property type="project" value="UniProtKB-UniRule"/>
</dbReference>
<keyword evidence="7 9" id="KW-0067">ATP-binding</keyword>
<dbReference type="InterPro" id="IPR005762">
    <property type="entry name" value="MurD"/>
</dbReference>
<dbReference type="EC" id="6.3.2.9" evidence="9 10"/>
<dbReference type="STRING" id="1325564.NSJP_1731"/>
<dbReference type="InterPro" id="IPR013221">
    <property type="entry name" value="Mur_ligase_cen"/>
</dbReference>
<keyword evidence="6 9" id="KW-0547">Nucleotide-binding</keyword>
<dbReference type="SUPFAM" id="SSF51984">
    <property type="entry name" value="MurCD N-terminal domain"/>
    <property type="match status" value="1"/>
</dbReference>
<dbReference type="InterPro" id="IPR036565">
    <property type="entry name" value="Mur-like_cat_sf"/>
</dbReference>
<evidence type="ECO:0000259" key="12">
    <source>
        <dbReference type="Pfam" id="PF08245"/>
    </source>
</evidence>
<keyword evidence="9 10" id="KW-0961">Cell wall biogenesis/degradation</keyword>
<dbReference type="SUPFAM" id="SSF53623">
    <property type="entry name" value="MurD-like peptide ligases, catalytic domain"/>
    <property type="match status" value="1"/>
</dbReference>
<dbReference type="GO" id="GO:0008764">
    <property type="term" value="F:UDP-N-acetylmuramoylalanine-D-glutamate ligase activity"/>
    <property type="evidence" value="ECO:0007669"/>
    <property type="project" value="UniProtKB-UniRule"/>
</dbReference>
<feature type="domain" description="Mur ligase central" evidence="12">
    <location>
        <begin position="119"/>
        <end position="308"/>
    </location>
</feature>
<accession>A0A1W1I502</accession>
<keyword evidence="3 9" id="KW-0963">Cytoplasm</keyword>
<dbReference type="Proteomes" id="UP000192042">
    <property type="component" value="Chromosome I"/>
</dbReference>
<evidence type="ECO:0000256" key="4">
    <source>
        <dbReference type="ARBA" id="ARBA00022598"/>
    </source>
</evidence>
<dbReference type="RefSeq" id="WP_080886371.1">
    <property type="nucleotide sequence ID" value="NZ_LT828648.1"/>
</dbReference>